<dbReference type="AlphaFoldDB" id="A0A0D2WUH3"/>
<protein>
    <submittedName>
        <fullName evidence="3">Uncharacterized protein</fullName>
    </submittedName>
</protein>
<dbReference type="InParanoid" id="A0A0D2WUH3"/>
<gene>
    <name evidence="3" type="ORF">CAOG_009939</name>
</gene>
<evidence type="ECO:0000313" key="4">
    <source>
        <dbReference type="Proteomes" id="UP000008743"/>
    </source>
</evidence>
<proteinExistence type="predicted"/>
<name>A0A0D2WUH3_CAPO3</name>
<keyword evidence="4" id="KW-1185">Reference proteome</keyword>
<sequence length="144" mass="16277">MLYHVAERRMKKHSQHTQSTHTHTHTELHVVKQNHSQPTIHNTRGSNAAAAAGVYCGVGNAGDFSCVGLCSLPPPSLPPFASPFRSQQKDAVSGLRVKALQRKRKKERKKKKKIQNKIQTLIKKRNKKKIKVTHNFENVNSKKK</sequence>
<accession>A0A0D2WUH3</accession>
<dbReference type="Proteomes" id="UP000008743">
    <property type="component" value="Unassembled WGS sequence"/>
</dbReference>
<keyword evidence="1" id="KW-0175">Coiled coil</keyword>
<reference evidence="4" key="1">
    <citation type="submission" date="2011-02" db="EMBL/GenBank/DDBJ databases">
        <title>The Genome Sequence of Capsaspora owczarzaki ATCC 30864.</title>
        <authorList>
            <person name="Russ C."/>
            <person name="Cuomo C."/>
            <person name="Burger G."/>
            <person name="Gray M.W."/>
            <person name="Holland P.W.H."/>
            <person name="King N."/>
            <person name="Lang F.B.F."/>
            <person name="Roger A.J."/>
            <person name="Ruiz-Trillo I."/>
            <person name="Young S.K."/>
            <person name="Zeng Q."/>
            <person name="Gargeya S."/>
            <person name="Alvarado L."/>
            <person name="Berlin A."/>
            <person name="Chapman S.B."/>
            <person name="Chen Z."/>
            <person name="Freedman E."/>
            <person name="Gellesch M."/>
            <person name="Goldberg J."/>
            <person name="Griggs A."/>
            <person name="Gujja S."/>
            <person name="Heilman E."/>
            <person name="Heiman D."/>
            <person name="Howarth C."/>
            <person name="Mehta T."/>
            <person name="Neiman D."/>
            <person name="Pearson M."/>
            <person name="Roberts A."/>
            <person name="Saif S."/>
            <person name="Shea T."/>
            <person name="Shenoy N."/>
            <person name="Sisk P."/>
            <person name="Stolte C."/>
            <person name="Sykes S."/>
            <person name="White J."/>
            <person name="Yandava C."/>
            <person name="Haas B."/>
            <person name="Nusbaum C."/>
            <person name="Birren B."/>
        </authorList>
    </citation>
    <scope>NUCLEOTIDE SEQUENCE</scope>
    <source>
        <strain evidence="4">ATCC 30864</strain>
    </source>
</reference>
<evidence type="ECO:0000256" key="2">
    <source>
        <dbReference type="SAM" id="MobiDB-lite"/>
    </source>
</evidence>
<evidence type="ECO:0000313" key="3">
    <source>
        <dbReference type="EMBL" id="KJE95588.1"/>
    </source>
</evidence>
<evidence type="ECO:0000256" key="1">
    <source>
        <dbReference type="SAM" id="Coils"/>
    </source>
</evidence>
<feature type="coiled-coil region" evidence="1">
    <location>
        <begin position="97"/>
        <end position="131"/>
    </location>
</feature>
<dbReference type="EMBL" id="KE346369">
    <property type="protein sequence ID" value="KJE95588.1"/>
    <property type="molecule type" value="Genomic_DNA"/>
</dbReference>
<feature type="region of interest" description="Disordered" evidence="2">
    <location>
        <begin position="1"/>
        <end position="25"/>
    </location>
</feature>
<organism evidence="3 4">
    <name type="scientific">Capsaspora owczarzaki (strain ATCC 30864)</name>
    <dbReference type="NCBI Taxonomy" id="595528"/>
    <lineage>
        <taxon>Eukaryota</taxon>
        <taxon>Filasterea</taxon>
        <taxon>Capsaspora</taxon>
    </lineage>
</organism>